<dbReference type="Gene3D" id="2.120.10.30">
    <property type="entry name" value="TolB, C-terminal domain"/>
    <property type="match status" value="1"/>
</dbReference>
<dbReference type="EMBL" id="JASSZA010000043">
    <property type="protein sequence ID" value="KAK2082217.1"/>
    <property type="molecule type" value="Genomic_DNA"/>
</dbReference>
<dbReference type="InterPro" id="IPR000033">
    <property type="entry name" value="LDLR_classB_rpt"/>
</dbReference>
<evidence type="ECO:0000313" key="2">
    <source>
        <dbReference type="Proteomes" id="UP001266305"/>
    </source>
</evidence>
<sequence length="188" mass="20811">MDGSDRTVLINNNLGWPNGLTVDKANSQLLWANAHTKAADLNGADRHTLVSPVQHPYGLTLLDSYIYWTDRQTRSIHRANKDTGSNVIFVRSNLPGLRDIQVVDWTQPLGEKDPGAVSQSFWLSGAISTSETYPEHSQKDSDLPKLPSKIGLCSLGVWLVLQLHDAVTFKGLLEILLQTLLLPHSARH</sequence>
<dbReference type="InterPro" id="IPR011042">
    <property type="entry name" value="6-blade_b-propeller_TolB-like"/>
</dbReference>
<dbReference type="Pfam" id="PF00058">
    <property type="entry name" value="Ldl_recept_b"/>
    <property type="match status" value="1"/>
</dbReference>
<organism evidence="1 2">
    <name type="scientific">Saguinus oedipus</name>
    <name type="common">Cotton-top tamarin</name>
    <name type="synonym">Oedipomidas oedipus</name>
    <dbReference type="NCBI Taxonomy" id="9490"/>
    <lineage>
        <taxon>Eukaryota</taxon>
        <taxon>Metazoa</taxon>
        <taxon>Chordata</taxon>
        <taxon>Craniata</taxon>
        <taxon>Vertebrata</taxon>
        <taxon>Euteleostomi</taxon>
        <taxon>Mammalia</taxon>
        <taxon>Eutheria</taxon>
        <taxon>Euarchontoglires</taxon>
        <taxon>Primates</taxon>
        <taxon>Haplorrhini</taxon>
        <taxon>Platyrrhini</taxon>
        <taxon>Cebidae</taxon>
        <taxon>Callitrichinae</taxon>
        <taxon>Saguinus</taxon>
    </lineage>
</organism>
<dbReference type="PANTHER" id="PTHR46513">
    <property type="entry name" value="VITELLOGENIN RECEPTOR-LIKE PROTEIN-RELATED-RELATED"/>
    <property type="match status" value="1"/>
</dbReference>
<proteinExistence type="predicted"/>
<evidence type="ECO:0000313" key="1">
    <source>
        <dbReference type="EMBL" id="KAK2082217.1"/>
    </source>
</evidence>
<keyword evidence="2" id="KW-1185">Reference proteome</keyword>
<dbReference type="InterPro" id="IPR050778">
    <property type="entry name" value="Cueball_EGF_LRP_Nidogen"/>
</dbReference>
<dbReference type="PANTHER" id="PTHR46513:SF41">
    <property type="entry name" value="LOW-DENSITY LIPOPROTEIN RECEPTOR-RELATED PROTEIN"/>
    <property type="match status" value="1"/>
</dbReference>
<name>A0ABQ9TBT5_SAGOE</name>
<dbReference type="SMART" id="SM00135">
    <property type="entry name" value="LY"/>
    <property type="match status" value="2"/>
</dbReference>
<dbReference type="Proteomes" id="UP001266305">
    <property type="component" value="Unassembled WGS sequence"/>
</dbReference>
<reference evidence="1 2" key="1">
    <citation type="submission" date="2023-05" db="EMBL/GenBank/DDBJ databases">
        <title>B98-5 Cell Line De Novo Hybrid Assembly: An Optical Mapping Approach.</title>
        <authorList>
            <person name="Kananen K."/>
            <person name="Auerbach J.A."/>
            <person name="Kautto E."/>
            <person name="Blachly J.S."/>
        </authorList>
    </citation>
    <scope>NUCLEOTIDE SEQUENCE [LARGE SCALE GENOMIC DNA]</scope>
    <source>
        <strain evidence="1">B95-8</strain>
        <tissue evidence="1">Cell line</tissue>
    </source>
</reference>
<accession>A0ABQ9TBT5</accession>
<dbReference type="SUPFAM" id="SSF63825">
    <property type="entry name" value="YWTD domain"/>
    <property type="match status" value="1"/>
</dbReference>
<comment type="caution">
    <text evidence="1">The sequence shown here is derived from an EMBL/GenBank/DDBJ whole genome shotgun (WGS) entry which is preliminary data.</text>
</comment>
<protein>
    <submittedName>
        <fullName evidence="1">Uncharacterized protein</fullName>
    </submittedName>
</protein>
<gene>
    <name evidence="1" type="ORF">P7K49_039442</name>
</gene>